<dbReference type="OrthoDB" id="10375522at2759"/>
<dbReference type="VEuPathDB" id="AmoebaDB:NfTy_012270"/>
<dbReference type="VEuPathDB" id="AmoebaDB:FDP41_010454"/>
<dbReference type="EMBL" id="VFQX01000006">
    <property type="protein sequence ID" value="KAF0983389.1"/>
    <property type="molecule type" value="Genomic_DNA"/>
</dbReference>
<evidence type="ECO:0000313" key="2">
    <source>
        <dbReference type="Proteomes" id="UP000444721"/>
    </source>
</evidence>
<dbReference type="VEuPathDB" id="AmoebaDB:NF0127640"/>
<dbReference type="AlphaFoldDB" id="A0A6A5CDL5"/>
<reference evidence="1 2" key="1">
    <citation type="journal article" date="2019" name="Sci. Rep.">
        <title>Nanopore sequencing improves the draft genome of the human pathogenic amoeba Naegleria fowleri.</title>
        <authorList>
            <person name="Liechti N."/>
            <person name="Schurch N."/>
            <person name="Bruggmann R."/>
            <person name="Wittwer M."/>
        </authorList>
    </citation>
    <scope>NUCLEOTIDE SEQUENCE [LARGE SCALE GENOMIC DNA]</scope>
    <source>
        <strain evidence="1 2">ATCC 30894</strain>
    </source>
</reference>
<dbReference type="GeneID" id="68117669"/>
<organism evidence="1 2">
    <name type="scientific">Naegleria fowleri</name>
    <name type="common">Brain eating amoeba</name>
    <dbReference type="NCBI Taxonomy" id="5763"/>
    <lineage>
        <taxon>Eukaryota</taxon>
        <taxon>Discoba</taxon>
        <taxon>Heterolobosea</taxon>
        <taxon>Tetramitia</taxon>
        <taxon>Eutetramitia</taxon>
        <taxon>Vahlkampfiidae</taxon>
        <taxon>Naegleria</taxon>
    </lineage>
</organism>
<protein>
    <submittedName>
        <fullName evidence="1">Uncharacterized protein</fullName>
    </submittedName>
</protein>
<evidence type="ECO:0000313" key="1">
    <source>
        <dbReference type="EMBL" id="KAF0983389.1"/>
    </source>
</evidence>
<name>A0A6A5CDL5_NAEFO</name>
<dbReference type="OMA" id="KRESEDW"/>
<dbReference type="Proteomes" id="UP000444721">
    <property type="component" value="Unassembled WGS sequence"/>
</dbReference>
<gene>
    <name evidence="1" type="ORF">FDP41_010454</name>
</gene>
<dbReference type="RefSeq" id="XP_044568102.1">
    <property type="nucleotide sequence ID" value="XM_044700754.1"/>
</dbReference>
<comment type="caution">
    <text evidence="1">The sequence shown here is derived from an EMBL/GenBank/DDBJ whole genome shotgun (WGS) entry which is preliminary data.</text>
</comment>
<keyword evidence="2" id="KW-1185">Reference proteome</keyword>
<accession>A0A6A5CDL5</accession>
<sequence>MQDKTKGHVEKNALERISKIVNNPLFATNKVEFDLIVTASGNWETYSKKFLDIIGSYSRVENKPVLYSIGREFFFDKRDATASLNGYLYQVDLTVNYWLDTLRDENSDKCVMLEFGEDIAVLPIQSVLDIERFSGKSEPQRNSITDDSLSTPLLIFEQAKLYKKPIPFNSDSTQANIIYRFTTNFKSFCEQDWNAAVSFLSRVEFIEKMTCEKVAQSIEEKLSKYYACRNFKTLSNCLYGFVKSQLLEQGISSNGKFSKSMMLDQTKLKEVISSIIMDFSSP</sequence>
<proteinExistence type="predicted"/>